<dbReference type="PANTHER" id="PTHR43840">
    <property type="entry name" value="MITOCHONDRIAL METAL TRANSPORTER 1-RELATED"/>
    <property type="match status" value="1"/>
</dbReference>
<gene>
    <name evidence="10" type="ORF">B5F75_05300</name>
</gene>
<dbReference type="InterPro" id="IPR027469">
    <property type="entry name" value="Cation_efflux_TMD_sf"/>
</dbReference>
<accession>A0A1Y4DG27</accession>
<feature type="transmembrane region" description="Helical" evidence="7">
    <location>
        <begin position="82"/>
        <end position="100"/>
    </location>
</feature>
<dbReference type="SUPFAM" id="SSF161111">
    <property type="entry name" value="Cation efflux protein transmembrane domain-like"/>
    <property type="match status" value="1"/>
</dbReference>
<evidence type="ECO:0000313" key="10">
    <source>
        <dbReference type="EMBL" id="OUO56609.1"/>
    </source>
</evidence>
<keyword evidence="4 7" id="KW-0812">Transmembrane</keyword>
<reference evidence="11" key="1">
    <citation type="submission" date="2017-04" db="EMBL/GenBank/DDBJ databases">
        <title>Function of individual gut microbiota members based on whole genome sequencing of pure cultures obtained from chicken caecum.</title>
        <authorList>
            <person name="Medvecky M."/>
            <person name="Cejkova D."/>
            <person name="Polansky O."/>
            <person name="Karasova D."/>
            <person name="Kubasova T."/>
            <person name="Cizek A."/>
            <person name="Rychlik I."/>
        </authorList>
    </citation>
    <scope>NUCLEOTIDE SEQUENCE [LARGE SCALE GENOMIC DNA]</scope>
    <source>
        <strain evidence="11">An273</strain>
    </source>
</reference>
<name>A0A1Y4DG27_9BACT</name>
<comment type="caution">
    <text evidence="10">The sequence shown here is derived from an EMBL/GenBank/DDBJ whole genome shotgun (WGS) entry which is preliminary data.</text>
</comment>
<dbReference type="InterPro" id="IPR058533">
    <property type="entry name" value="Cation_efflux_TM"/>
</dbReference>
<proteinExistence type="inferred from homology"/>
<dbReference type="NCBIfam" id="TIGR01297">
    <property type="entry name" value="CDF"/>
    <property type="match status" value="1"/>
</dbReference>
<dbReference type="PANTHER" id="PTHR43840:SF15">
    <property type="entry name" value="MITOCHONDRIAL METAL TRANSPORTER 1-RELATED"/>
    <property type="match status" value="1"/>
</dbReference>
<organism evidence="10 11">
    <name type="scientific">Candidatus Avelusimicrobium gallicola</name>
    <dbReference type="NCBI Taxonomy" id="2562704"/>
    <lineage>
        <taxon>Bacteria</taxon>
        <taxon>Pseudomonadati</taxon>
        <taxon>Elusimicrobiota</taxon>
        <taxon>Elusimicrobia</taxon>
        <taxon>Elusimicrobiales</taxon>
        <taxon>Elusimicrobiaceae</taxon>
        <taxon>Candidatus Avelusimicrobium</taxon>
    </lineage>
</organism>
<feature type="domain" description="Cation efflux protein transmembrane" evidence="8">
    <location>
        <begin position="19"/>
        <end position="214"/>
    </location>
</feature>
<evidence type="ECO:0000259" key="8">
    <source>
        <dbReference type="Pfam" id="PF01545"/>
    </source>
</evidence>
<evidence type="ECO:0000256" key="7">
    <source>
        <dbReference type="SAM" id="Phobius"/>
    </source>
</evidence>
<evidence type="ECO:0000256" key="3">
    <source>
        <dbReference type="ARBA" id="ARBA00022448"/>
    </source>
</evidence>
<protein>
    <submittedName>
        <fullName evidence="10">Uncharacterized protein</fullName>
    </submittedName>
</protein>
<dbReference type="GO" id="GO:0008324">
    <property type="term" value="F:monoatomic cation transmembrane transporter activity"/>
    <property type="evidence" value="ECO:0007669"/>
    <property type="project" value="InterPro"/>
</dbReference>
<dbReference type="GO" id="GO:0016020">
    <property type="term" value="C:membrane"/>
    <property type="evidence" value="ECO:0007669"/>
    <property type="project" value="UniProtKB-SubCell"/>
</dbReference>
<comment type="subcellular location">
    <subcellularLocation>
        <location evidence="1">Membrane</location>
        <topology evidence="1">Multi-pass membrane protein</topology>
    </subcellularLocation>
</comment>
<keyword evidence="11" id="KW-1185">Reference proteome</keyword>
<evidence type="ECO:0000256" key="6">
    <source>
        <dbReference type="ARBA" id="ARBA00023136"/>
    </source>
</evidence>
<dbReference type="Pfam" id="PF16916">
    <property type="entry name" value="ZT_dimer"/>
    <property type="match status" value="1"/>
</dbReference>
<dbReference type="FunFam" id="1.20.1510.10:FF:000006">
    <property type="entry name" value="Divalent cation efflux transporter"/>
    <property type="match status" value="1"/>
</dbReference>
<evidence type="ECO:0000313" key="11">
    <source>
        <dbReference type="Proteomes" id="UP000196368"/>
    </source>
</evidence>
<dbReference type="InterPro" id="IPR050291">
    <property type="entry name" value="CDF_Transporter"/>
</dbReference>
<dbReference type="Gene3D" id="3.30.70.1350">
    <property type="entry name" value="Cation efflux protein, cytoplasmic domain"/>
    <property type="match status" value="1"/>
</dbReference>
<feature type="transmembrane region" description="Helical" evidence="7">
    <location>
        <begin position="120"/>
        <end position="140"/>
    </location>
</feature>
<dbReference type="EMBL" id="NFJD01000003">
    <property type="protein sequence ID" value="OUO56609.1"/>
    <property type="molecule type" value="Genomic_DNA"/>
</dbReference>
<keyword evidence="6 7" id="KW-0472">Membrane</keyword>
<keyword evidence="5 7" id="KW-1133">Transmembrane helix</keyword>
<evidence type="ECO:0000259" key="9">
    <source>
        <dbReference type="Pfam" id="PF16916"/>
    </source>
</evidence>
<dbReference type="RefSeq" id="WP_087288699.1">
    <property type="nucleotide sequence ID" value="NZ_NFJD01000003.1"/>
</dbReference>
<feature type="domain" description="Cation efflux protein cytoplasmic" evidence="9">
    <location>
        <begin position="224"/>
        <end position="295"/>
    </location>
</feature>
<dbReference type="OrthoDB" id="9806522at2"/>
<dbReference type="InterPro" id="IPR027470">
    <property type="entry name" value="Cation_efflux_CTD"/>
</dbReference>
<dbReference type="SUPFAM" id="SSF160240">
    <property type="entry name" value="Cation efflux protein cytoplasmic domain-like"/>
    <property type="match status" value="1"/>
</dbReference>
<comment type="similarity">
    <text evidence="2">Belongs to the cation diffusion facilitator (CDF) transporter (TC 2.A.4) family.</text>
</comment>
<sequence length="302" mass="32909">MNLQARSAFAREITVKGMIINTVLCAAKFAAGVFGRSSAMVADAVHSLSDSLTDIVVLASLKFSTRPADQDHAYGHGRFETMATLVISVALFAVGAKILYNGILDIVRLAEGGTIARPHAIALWMAVLSIAVKEWLYRYTLKAAKQIGSSALEANAWHHRSDAMSSIGTLLGIGGAYFLGNKWTVLDPLAAVVVSFFIFEVAWNILKSASDELLDKSLGAQAETKITQVCRQAEPQACAHSIKTRKIGGYACLEFHVYLPDEWNLKRVHDATDKMEQALQQAFGQQTLVTIHPEPRSLDNNH</sequence>
<dbReference type="InterPro" id="IPR002524">
    <property type="entry name" value="Cation_efflux"/>
</dbReference>
<keyword evidence="3" id="KW-0813">Transport</keyword>
<dbReference type="AlphaFoldDB" id="A0A1Y4DG27"/>
<dbReference type="Pfam" id="PF01545">
    <property type="entry name" value="Cation_efflux"/>
    <property type="match status" value="1"/>
</dbReference>
<evidence type="ECO:0000256" key="2">
    <source>
        <dbReference type="ARBA" id="ARBA00008114"/>
    </source>
</evidence>
<feature type="transmembrane region" description="Helical" evidence="7">
    <location>
        <begin position="185"/>
        <end position="206"/>
    </location>
</feature>
<dbReference type="Proteomes" id="UP000196368">
    <property type="component" value="Unassembled WGS sequence"/>
</dbReference>
<dbReference type="Gene3D" id="1.20.1510.10">
    <property type="entry name" value="Cation efflux protein transmembrane domain"/>
    <property type="match status" value="1"/>
</dbReference>
<evidence type="ECO:0000256" key="1">
    <source>
        <dbReference type="ARBA" id="ARBA00004141"/>
    </source>
</evidence>
<evidence type="ECO:0000256" key="5">
    <source>
        <dbReference type="ARBA" id="ARBA00022989"/>
    </source>
</evidence>
<evidence type="ECO:0000256" key="4">
    <source>
        <dbReference type="ARBA" id="ARBA00022692"/>
    </source>
</evidence>
<dbReference type="InterPro" id="IPR036837">
    <property type="entry name" value="Cation_efflux_CTD_sf"/>
</dbReference>